<feature type="compositionally biased region" description="Basic residues" evidence="1">
    <location>
        <begin position="106"/>
        <end position="120"/>
    </location>
</feature>
<proteinExistence type="predicted"/>
<evidence type="ECO:0000313" key="2">
    <source>
        <dbReference type="EMBL" id="CAG6513124.1"/>
    </source>
</evidence>
<dbReference type="EMBL" id="HBUE01167006">
    <property type="protein sequence ID" value="CAG6513125.1"/>
    <property type="molecule type" value="Transcribed_RNA"/>
</dbReference>
<sequence length="120" mass="13901">MSSYVGRTTRICTRRAGRTALKKRRSRWRRRRKLWFRSRANCHWRSCPNLRTGTSTSSTGRAPCLSTPECRTATTRKRASRRPPTTASELRKTSQSGNLPAVPSSAKRKSRRSFRTFSRR</sequence>
<reference evidence="2" key="1">
    <citation type="submission" date="2021-05" db="EMBL/GenBank/DDBJ databases">
        <authorList>
            <person name="Alioto T."/>
            <person name="Alioto T."/>
            <person name="Gomez Garrido J."/>
        </authorList>
    </citation>
    <scope>NUCLEOTIDE SEQUENCE</scope>
</reference>
<dbReference type="EMBL" id="HBUE01272322">
    <property type="protein sequence ID" value="CAG6564592.1"/>
    <property type="molecule type" value="Transcribed_RNA"/>
</dbReference>
<name>A0A8D8DLN4_CULPI</name>
<organism evidence="2">
    <name type="scientific">Culex pipiens</name>
    <name type="common">House mosquito</name>
    <dbReference type="NCBI Taxonomy" id="7175"/>
    <lineage>
        <taxon>Eukaryota</taxon>
        <taxon>Metazoa</taxon>
        <taxon>Ecdysozoa</taxon>
        <taxon>Arthropoda</taxon>
        <taxon>Hexapoda</taxon>
        <taxon>Insecta</taxon>
        <taxon>Pterygota</taxon>
        <taxon>Neoptera</taxon>
        <taxon>Endopterygota</taxon>
        <taxon>Diptera</taxon>
        <taxon>Nematocera</taxon>
        <taxon>Culicoidea</taxon>
        <taxon>Culicidae</taxon>
        <taxon>Culicinae</taxon>
        <taxon>Culicini</taxon>
        <taxon>Culex</taxon>
        <taxon>Culex</taxon>
    </lineage>
</organism>
<dbReference type="EMBL" id="HBUE01272320">
    <property type="protein sequence ID" value="CAG6564591.1"/>
    <property type="molecule type" value="Transcribed_RNA"/>
</dbReference>
<accession>A0A8D8DLN4</accession>
<evidence type="ECO:0000256" key="1">
    <source>
        <dbReference type="SAM" id="MobiDB-lite"/>
    </source>
</evidence>
<protein>
    <submittedName>
        <fullName evidence="2">(northern house mosquito) hypothetical protein</fullName>
    </submittedName>
</protein>
<dbReference type="AlphaFoldDB" id="A0A8D8DLN4"/>
<feature type="region of interest" description="Disordered" evidence="1">
    <location>
        <begin position="47"/>
        <end position="120"/>
    </location>
</feature>
<dbReference type="EMBL" id="HBUE01167004">
    <property type="protein sequence ID" value="CAG6513124.1"/>
    <property type="molecule type" value="Transcribed_RNA"/>
</dbReference>